<evidence type="ECO:0000256" key="1">
    <source>
        <dbReference type="SAM" id="Phobius"/>
    </source>
</evidence>
<protein>
    <submittedName>
        <fullName evidence="2">Uncharacterized protein</fullName>
    </submittedName>
</protein>
<accession>A0A7W9CJ43</accession>
<keyword evidence="1" id="KW-0472">Membrane</keyword>
<keyword evidence="3" id="KW-1185">Reference proteome</keyword>
<keyword evidence="1" id="KW-0812">Transmembrane</keyword>
<evidence type="ECO:0000313" key="2">
    <source>
        <dbReference type="EMBL" id="MBB5746358.1"/>
    </source>
</evidence>
<sequence length="53" mass="5988">MSNRHQPWGSRLTYPEPPIDQPWSARRTLAFVVVSSTSLWSAIAILSQAALRH</sequence>
<comment type="caution">
    <text evidence="2">The sequence shown here is derived from an EMBL/GenBank/DDBJ whole genome shotgun (WGS) entry which is preliminary data.</text>
</comment>
<reference evidence="2 3" key="1">
    <citation type="submission" date="2020-08" db="EMBL/GenBank/DDBJ databases">
        <title>Genomic Encyclopedia of Type Strains, Phase IV (KMG-IV): sequencing the most valuable type-strain genomes for metagenomic binning, comparative biology and taxonomic classification.</title>
        <authorList>
            <person name="Goeker M."/>
        </authorList>
    </citation>
    <scope>NUCLEOTIDE SEQUENCE [LARGE SCALE GENOMIC DNA]</scope>
    <source>
        <strain evidence="2 3">DSM 4737</strain>
    </source>
</reference>
<evidence type="ECO:0000313" key="3">
    <source>
        <dbReference type="Proteomes" id="UP000545037"/>
    </source>
</evidence>
<dbReference type="RefSeq" id="WP_183213335.1">
    <property type="nucleotide sequence ID" value="NZ_JACHOR010000003.1"/>
</dbReference>
<dbReference type="Proteomes" id="UP000545037">
    <property type="component" value="Unassembled WGS sequence"/>
</dbReference>
<dbReference type="EMBL" id="JACHOR010000003">
    <property type="protein sequence ID" value="MBB5746358.1"/>
    <property type="molecule type" value="Genomic_DNA"/>
</dbReference>
<keyword evidence="1" id="KW-1133">Transmembrane helix</keyword>
<name>A0A7W9CJ43_9CAUL</name>
<organism evidence="2 3">
    <name type="scientific">Brevundimonas variabilis</name>
    <dbReference type="NCBI Taxonomy" id="74312"/>
    <lineage>
        <taxon>Bacteria</taxon>
        <taxon>Pseudomonadati</taxon>
        <taxon>Pseudomonadota</taxon>
        <taxon>Alphaproteobacteria</taxon>
        <taxon>Caulobacterales</taxon>
        <taxon>Caulobacteraceae</taxon>
        <taxon>Brevundimonas</taxon>
    </lineage>
</organism>
<gene>
    <name evidence="2" type="ORF">GGR13_001962</name>
</gene>
<feature type="transmembrane region" description="Helical" evidence="1">
    <location>
        <begin position="29"/>
        <end position="51"/>
    </location>
</feature>
<dbReference type="AlphaFoldDB" id="A0A7W9CJ43"/>
<proteinExistence type="predicted"/>